<protein>
    <submittedName>
        <fullName evidence="4">Predicted glycosyl hydrolase, GH43/DUF377 family</fullName>
    </submittedName>
</protein>
<keyword evidence="2" id="KW-0808">Transferase</keyword>
<accession>A0A1H0HDU3</accession>
<keyword evidence="5" id="KW-1185">Reference proteome</keyword>
<dbReference type="SUPFAM" id="SSF81296">
    <property type="entry name" value="E set domains"/>
    <property type="match status" value="1"/>
</dbReference>
<dbReference type="AlphaFoldDB" id="A0A1H0HDU3"/>
<evidence type="ECO:0000313" key="5">
    <source>
        <dbReference type="Proteomes" id="UP000199341"/>
    </source>
</evidence>
<dbReference type="Gene3D" id="2.115.10.20">
    <property type="entry name" value="Glycosyl hydrolase domain, family 43"/>
    <property type="match status" value="1"/>
</dbReference>
<dbReference type="Proteomes" id="UP000199341">
    <property type="component" value="Unassembled WGS sequence"/>
</dbReference>
<dbReference type="GO" id="GO:0016787">
    <property type="term" value="F:hydrolase activity"/>
    <property type="evidence" value="ECO:0007669"/>
    <property type="project" value="UniProtKB-KW"/>
</dbReference>
<dbReference type="InterPro" id="IPR014756">
    <property type="entry name" value="Ig_E-set"/>
</dbReference>
<dbReference type="GO" id="GO:0005975">
    <property type="term" value="P:carbohydrate metabolic process"/>
    <property type="evidence" value="ECO:0007669"/>
    <property type="project" value="UniProtKB-ARBA"/>
</dbReference>
<evidence type="ECO:0000256" key="3">
    <source>
        <dbReference type="ARBA" id="ARBA00024356"/>
    </source>
</evidence>
<evidence type="ECO:0000256" key="2">
    <source>
        <dbReference type="ARBA" id="ARBA00022679"/>
    </source>
</evidence>
<dbReference type="InterPro" id="IPR007184">
    <property type="entry name" value="Mannoside_phosphorylase"/>
</dbReference>
<sequence>MVGFHLFAAHLRRGPDAPAPRASRHGRAVARLLACGALAVAVVVALCAAPTATASATAPATGAAHAAGHAAAPAPATTAAGNAGYTAANLPDWAIGPFTRSADNPLLTPSGSGYEAAALYNPGVLYRGGRYRMLYRAQGSYGGPSQIGYASGTDGTHFTEDTADNPVIGFGLAGQQDRCGLEDPRLFELHGTYYSFFTSVHPKADGSCYGSYDISESTSTDGVHWSTPWVVEPNAGNNKDAAVVTGADGTPRKVNGEYVMYFGQGDTGTDIAYSSDLRTWHAKGSTTPRTADPLDVHYPKGWQPYEVSVAVTDYRTVLGRPANQDIVVFTAGTLMANGRWFYAISEEEFSGQDPTLMLHQLSDAALTPTPDVPYEWNGQTPKTVWTNSIFFHDGQWMMYYGGGDTVTGLATAGLRRPQPAPPAATPFRTGFEHGQPAPDWVDGVDTSPGGGGISGVTAYSGASGPEASARQVLDHDGTNALMYSGQATGAADDHAYMRLFDLSGRPVRTGRDTTLSYWIHPQAKGADAPGVTGDNSSCVALDLVFSDGSSLHGLPGSPLTAASQCGTLVPGQWNRVGVDIGKAAAGRKIVRIDLGYDQPGGKGGYRGYVDDIALTNTPARTATLSSVTPAQAAPGQRVTVTGKGFGSSSHGRQLLLSDAGVHWGGAGDLGTLHIDHWSDTSITFTVPKPSGPAVSTASGPGNIWRVEPGSVASVAVVTGPGGGTSGTGQFTVAATDTLSDYYNDVGISPDTDPGCGALDNGTDTYSADALAAAAPHPLTPGARVDIDGLDFTWPQAQPCNDDNVRALGQTVLMPHRAGATRIGFLGAATNGAHSGTVTIHYTDGSSGTATLAQSDWGNAPGAGNTEVAAMTYRNQALGRQDHAFHVDEQTVAVDPDKVVASITLPSDKDLHIFATAQDGTPAAK</sequence>
<dbReference type="PANTHER" id="PTHR34106">
    <property type="entry name" value="GLYCOSIDASE"/>
    <property type="match status" value="1"/>
</dbReference>
<dbReference type="Gene3D" id="2.60.40.10">
    <property type="entry name" value="Immunoglobulins"/>
    <property type="match status" value="1"/>
</dbReference>
<proteinExistence type="inferred from homology"/>
<dbReference type="InterPro" id="IPR013783">
    <property type="entry name" value="Ig-like_fold"/>
</dbReference>
<evidence type="ECO:0000313" key="4">
    <source>
        <dbReference type="EMBL" id="SDO17297.1"/>
    </source>
</evidence>
<organism evidence="4 5">
    <name type="scientific">Actinacidiphila guanduensis</name>
    <dbReference type="NCBI Taxonomy" id="310781"/>
    <lineage>
        <taxon>Bacteria</taxon>
        <taxon>Bacillati</taxon>
        <taxon>Actinomycetota</taxon>
        <taxon>Actinomycetes</taxon>
        <taxon>Kitasatosporales</taxon>
        <taxon>Streptomycetaceae</taxon>
        <taxon>Actinacidiphila</taxon>
    </lineage>
</organism>
<keyword evidence="1" id="KW-0328">Glycosyltransferase</keyword>
<evidence type="ECO:0000256" key="1">
    <source>
        <dbReference type="ARBA" id="ARBA00022676"/>
    </source>
</evidence>
<name>A0A1H0HDU3_9ACTN</name>
<dbReference type="PANTHER" id="PTHR34106:SF5">
    <property type="entry name" value="GLYCOSIDASE"/>
    <property type="match status" value="1"/>
</dbReference>
<gene>
    <name evidence="4" type="ORF">SAMN05216259_10816</name>
</gene>
<dbReference type="Pfam" id="PF04041">
    <property type="entry name" value="Glyco_hydro_130"/>
    <property type="match status" value="1"/>
</dbReference>
<dbReference type="STRING" id="310781.SAMN05216259_10816"/>
<comment type="similarity">
    <text evidence="3">Belongs to the glycosyl hydrolase 130 family.</text>
</comment>
<dbReference type="InterPro" id="IPR023296">
    <property type="entry name" value="Glyco_hydro_beta-prop_sf"/>
</dbReference>
<dbReference type="SUPFAM" id="SSF75005">
    <property type="entry name" value="Arabinanase/levansucrase/invertase"/>
    <property type="match status" value="1"/>
</dbReference>
<reference evidence="4 5" key="1">
    <citation type="submission" date="2016-10" db="EMBL/GenBank/DDBJ databases">
        <authorList>
            <person name="de Groot N.N."/>
        </authorList>
    </citation>
    <scope>NUCLEOTIDE SEQUENCE [LARGE SCALE GENOMIC DNA]</scope>
    <source>
        <strain evidence="4 5">CGMCC 4.2022</strain>
    </source>
</reference>
<dbReference type="EMBL" id="FNIE01000008">
    <property type="protein sequence ID" value="SDO17297.1"/>
    <property type="molecule type" value="Genomic_DNA"/>
</dbReference>
<keyword evidence="4" id="KW-0378">Hydrolase</keyword>
<dbReference type="GO" id="GO:0016757">
    <property type="term" value="F:glycosyltransferase activity"/>
    <property type="evidence" value="ECO:0007669"/>
    <property type="project" value="UniProtKB-KW"/>
</dbReference>